<dbReference type="EMBL" id="BQNB010013110">
    <property type="protein sequence ID" value="GJT11967.1"/>
    <property type="molecule type" value="Genomic_DNA"/>
</dbReference>
<gene>
    <name evidence="2" type="ORF">Tco_0859009</name>
</gene>
<dbReference type="Proteomes" id="UP001151760">
    <property type="component" value="Unassembled WGS sequence"/>
</dbReference>
<reference evidence="2" key="1">
    <citation type="journal article" date="2022" name="Int. J. Mol. Sci.">
        <title>Draft Genome of Tanacetum Coccineum: Genomic Comparison of Closely Related Tanacetum-Family Plants.</title>
        <authorList>
            <person name="Yamashiro T."/>
            <person name="Shiraishi A."/>
            <person name="Nakayama K."/>
            <person name="Satake H."/>
        </authorList>
    </citation>
    <scope>NUCLEOTIDE SEQUENCE</scope>
</reference>
<evidence type="ECO:0000313" key="2">
    <source>
        <dbReference type="EMBL" id="GJT11967.1"/>
    </source>
</evidence>
<reference evidence="2" key="2">
    <citation type="submission" date="2022-01" db="EMBL/GenBank/DDBJ databases">
        <authorList>
            <person name="Yamashiro T."/>
            <person name="Shiraishi A."/>
            <person name="Satake H."/>
            <person name="Nakayama K."/>
        </authorList>
    </citation>
    <scope>NUCLEOTIDE SEQUENCE</scope>
</reference>
<evidence type="ECO:0000256" key="1">
    <source>
        <dbReference type="SAM" id="MobiDB-lite"/>
    </source>
</evidence>
<organism evidence="2 3">
    <name type="scientific">Tanacetum coccineum</name>
    <dbReference type="NCBI Taxonomy" id="301880"/>
    <lineage>
        <taxon>Eukaryota</taxon>
        <taxon>Viridiplantae</taxon>
        <taxon>Streptophyta</taxon>
        <taxon>Embryophyta</taxon>
        <taxon>Tracheophyta</taxon>
        <taxon>Spermatophyta</taxon>
        <taxon>Magnoliopsida</taxon>
        <taxon>eudicotyledons</taxon>
        <taxon>Gunneridae</taxon>
        <taxon>Pentapetalae</taxon>
        <taxon>asterids</taxon>
        <taxon>campanulids</taxon>
        <taxon>Asterales</taxon>
        <taxon>Asteraceae</taxon>
        <taxon>Asteroideae</taxon>
        <taxon>Anthemideae</taxon>
        <taxon>Anthemidinae</taxon>
        <taxon>Tanacetum</taxon>
    </lineage>
</organism>
<accession>A0ABQ5BE43</accession>
<name>A0ABQ5BE43_9ASTR</name>
<evidence type="ECO:0000313" key="3">
    <source>
        <dbReference type="Proteomes" id="UP001151760"/>
    </source>
</evidence>
<feature type="region of interest" description="Disordered" evidence="1">
    <location>
        <begin position="212"/>
        <end position="231"/>
    </location>
</feature>
<proteinExistence type="predicted"/>
<keyword evidence="3" id="KW-1185">Reference proteome</keyword>
<protein>
    <submittedName>
        <fullName evidence="2">Uncharacterized protein</fullName>
    </submittedName>
</protein>
<sequence>MDVNKCTNVGDIGISTIAEAYSTSLRTLKLLDCYKLGDKSILAVANLCKKPTFALSFGSDSNGSRVVAVESDVVVLSLQDGVKSVEQHDYNIIAKGFSAGDLSSGLFGYFEDTQVNMNRSMNVSPFHYPLIRISNNELISSQPFSLSTDISIGGLMSEASLQGKLHNNGDMVTNGRIIGHQETPIRWVDSLTALSIGGLLLEVSMQAKINKCGPKSSERDVTGHPSTLNSD</sequence>
<comment type="caution">
    <text evidence="2">The sequence shown here is derived from an EMBL/GenBank/DDBJ whole genome shotgun (WGS) entry which is preliminary data.</text>
</comment>